<protein>
    <recommendedName>
        <fullName evidence="3">Lipoprotein</fullName>
    </recommendedName>
</protein>
<evidence type="ECO:0008006" key="3">
    <source>
        <dbReference type="Google" id="ProtNLM"/>
    </source>
</evidence>
<dbReference type="RefSeq" id="WP_382406291.1">
    <property type="nucleotide sequence ID" value="NZ_JBHSGU010000002.1"/>
</dbReference>
<reference evidence="2" key="1">
    <citation type="journal article" date="2019" name="Int. J. Syst. Evol. Microbiol.">
        <title>The Global Catalogue of Microorganisms (GCM) 10K type strain sequencing project: providing services to taxonomists for standard genome sequencing and annotation.</title>
        <authorList>
            <consortium name="The Broad Institute Genomics Platform"/>
            <consortium name="The Broad Institute Genome Sequencing Center for Infectious Disease"/>
            <person name="Wu L."/>
            <person name="Ma J."/>
        </authorList>
    </citation>
    <scope>NUCLEOTIDE SEQUENCE [LARGE SCALE GENOMIC DNA]</scope>
    <source>
        <strain evidence="2">KACC 12507</strain>
    </source>
</reference>
<dbReference type="PROSITE" id="PS51257">
    <property type="entry name" value="PROKAR_LIPOPROTEIN"/>
    <property type="match status" value="1"/>
</dbReference>
<organism evidence="1 2">
    <name type="scientific">Glaciecola siphonariae</name>
    <dbReference type="NCBI Taxonomy" id="521012"/>
    <lineage>
        <taxon>Bacteria</taxon>
        <taxon>Pseudomonadati</taxon>
        <taxon>Pseudomonadota</taxon>
        <taxon>Gammaproteobacteria</taxon>
        <taxon>Alteromonadales</taxon>
        <taxon>Alteromonadaceae</taxon>
        <taxon>Glaciecola</taxon>
    </lineage>
</organism>
<comment type="caution">
    <text evidence="1">The sequence shown here is derived from an EMBL/GenBank/DDBJ whole genome shotgun (WGS) entry which is preliminary data.</text>
</comment>
<sequence length="133" mass="15277">MTRLLFIAFAIALTSACVSTKDDLISKGYPVAYAEGFDDGCHSGNKAGGSMFDEFRKDINRFNADMQYAQGWSDAFRQCESEQEALQRQTRMAIEQQRLNEQRKENDREEKYRLEREVLRGVDTSGLENFGKE</sequence>
<dbReference type="Proteomes" id="UP001595897">
    <property type="component" value="Unassembled WGS sequence"/>
</dbReference>
<proteinExistence type="predicted"/>
<dbReference type="EMBL" id="JBHSGU010000002">
    <property type="protein sequence ID" value="MFC4699549.1"/>
    <property type="molecule type" value="Genomic_DNA"/>
</dbReference>
<accession>A0ABV9LTN5</accession>
<evidence type="ECO:0000313" key="1">
    <source>
        <dbReference type="EMBL" id="MFC4699549.1"/>
    </source>
</evidence>
<keyword evidence="2" id="KW-1185">Reference proteome</keyword>
<evidence type="ECO:0000313" key="2">
    <source>
        <dbReference type="Proteomes" id="UP001595897"/>
    </source>
</evidence>
<name>A0ABV9LTN5_9ALTE</name>
<gene>
    <name evidence="1" type="ORF">ACFO4O_05185</name>
</gene>